<dbReference type="InterPro" id="IPR002156">
    <property type="entry name" value="RNaseH_domain"/>
</dbReference>
<dbReference type="SUPFAM" id="SSF53098">
    <property type="entry name" value="Ribonuclease H-like"/>
    <property type="match status" value="1"/>
</dbReference>
<dbReference type="GO" id="GO:0003676">
    <property type="term" value="F:nucleic acid binding"/>
    <property type="evidence" value="ECO:0007669"/>
    <property type="project" value="InterPro"/>
</dbReference>
<dbReference type="PROSITE" id="PS50879">
    <property type="entry name" value="RNASE_H_1"/>
    <property type="match status" value="1"/>
</dbReference>
<dbReference type="GeneID" id="37200858"/>
<sequence>MVEIEDPVVPRRLDYQTLYNNGVGRIEYKCGRWVHMALPGPPRAPRAPNRNSLVVAIGGDCLRNHGTGRAAIGVFWGYGNPNNVSSALDSYPGPRTIVMSELSACCRALRDGIRIQQQRENCMPLQRLVVKSDSERVVSGVTEHMPHWIANGWRSAHGGPIPYGAFYLEIKNLIAELENEGTAVDFWFVSRRLNSDARRMARNGLRRDP</sequence>
<feature type="domain" description="RNase H type-1" evidence="1">
    <location>
        <begin position="49"/>
        <end position="206"/>
    </location>
</feature>
<dbReference type="VEuPathDB" id="FungiDB:BO97DRAFT_419566"/>
<dbReference type="OrthoDB" id="245563at2759"/>
<evidence type="ECO:0000313" key="3">
    <source>
        <dbReference type="Proteomes" id="UP000248961"/>
    </source>
</evidence>
<dbReference type="Gene3D" id="3.30.420.10">
    <property type="entry name" value="Ribonuclease H-like superfamily/Ribonuclease H"/>
    <property type="match status" value="1"/>
</dbReference>
<protein>
    <recommendedName>
        <fullName evidence="1">RNase H type-1 domain-containing protein</fullName>
    </recommendedName>
</protein>
<dbReference type="Proteomes" id="UP000248961">
    <property type="component" value="Unassembled WGS sequence"/>
</dbReference>
<evidence type="ECO:0000259" key="1">
    <source>
        <dbReference type="PROSITE" id="PS50879"/>
    </source>
</evidence>
<dbReference type="InterPro" id="IPR012337">
    <property type="entry name" value="RNaseH-like_sf"/>
</dbReference>
<dbReference type="InterPro" id="IPR036397">
    <property type="entry name" value="RNaseH_sf"/>
</dbReference>
<dbReference type="Pfam" id="PF00075">
    <property type="entry name" value="RNase_H"/>
    <property type="match status" value="1"/>
</dbReference>
<dbReference type="GO" id="GO:0004523">
    <property type="term" value="F:RNA-DNA hybrid ribonuclease activity"/>
    <property type="evidence" value="ECO:0007669"/>
    <property type="project" value="InterPro"/>
</dbReference>
<gene>
    <name evidence="2" type="ORF">BO97DRAFT_419566</name>
</gene>
<dbReference type="RefSeq" id="XP_025556477.1">
    <property type="nucleotide sequence ID" value="XM_025696569.1"/>
</dbReference>
<name>A0A395IDU0_ASPHC</name>
<dbReference type="EMBL" id="KZ824267">
    <property type="protein sequence ID" value="RAL17323.1"/>
    <property type="molecule type" value="Genomic_DNA"/>
</dbReference>
<keyword evidence="3" id="KW-1185">Reference proteome</keyword>
<organism evidence="2 3">
    <name type="scientific">Aspergillus homomorphus (strain CBS 101889)</name>
    <dbReference type="NCBI Taxonomy" id="1450537"/>
    <lineage>
        <taxon>Eukaryota</taxon>
        <taxon>Fungi</taxon>
        <taxon>Dikarya</taxon>
        <taxon>Ascomycota</taxon>
        <taxon>Pezizomycotina</taxon>
        <taxon>Eurotiomycetes</taxon>
        <taxon>Eurotiomycetidae</taxon>
        <taxon>Eurotiales</taxon>
        <taxon>Aspergillaceae</taxon>
        <taxon>Aspergillus</taxon>
        <taxon>Aspergillus subgen. Circumdati</taxon>
    </lineage>
</organism>
<evidence type="ECO:0000313" key="2">
    <source>
        <dbReference type="EMBL" id="RAL17323.1"/>
    </source>
</evidence>
<reference evidence="2 3" key="1">
    <citation type="submission" date="2018-02" db="EMBL/GenBank/DDBJ databases">
        <title>The genomes of Aspergillus section Nigri reveals drivers in fungal speciation.</title>
        <authorList>
            <consortium name="DOE Joint Genome Institute"/>
            <person name="Vesth T.C."/>
            <person name="Nybo J."/>
            <person name="Theobald S."/>
            <person name="Brandl J."/>
            <person name="Frisvad J.C."/>
            <person name="Nielsen K.F."/>
            <person name="Lyhne E.K."/>
            <person name="Kogle M.E."/>
            <person name="Kuo A."/>
            <person name="Riley R."/>
            <person name="Clum A."/>
            <person name="Nolan M."/>
            <person name="Lipzen A."/>
            <person name="Salamov A."/>
            <person name="Henrissat B."/>
            <person name="Wiebenga A."/>
            <person name="De vries R.P."/>
            <person name="Grigoriev I.V."/>
            <person name="Mortensen U.H."/>
            <person name="Andersen M.R."/>
            <person name="Baker S.E."/>
        </authorList>
    </citation>
    <scope>NUCLEOTIDE SEQUENCE [LARGE SCALE GENOMIC DNA]</scope>
    <source>
        <strain evidence="2 3">CBS 101889</strain>
    </source>
</reference>
<dbReference type="AlphaFoldDB" id="A0A395IDU0"/>
<accession>A0A395IDU0</accession>
<proteinExistence type="predicted"/>
<dbReference type="STRING" id="1450537.A0A395IDU0"/>